<accession>A0A8E1S120</accession>
<dbReference type="AlphaFoldDB" id="A0A8E1S120"/>
<reference evidence="1 2" key="1">
    <citation type="journal article" date="2016" name="Front. Microbiol.">
        <title>Genomic Resource of Rice Seed Associated Bacteria.</title>
        <authorList>
            <person name="Midha S."/>
            <person name="Bansal K."/>
            <person name="Sharma S."/>
            <person name="Kumar N."/>
            <person name="Patil P.P."/>
            <person name="Chaudhry V."/>
            <person name="Patil P.B."/>
        </authorList>
    </citation>
    <scope>NUCLEOTIDE SEQUENCE [LARGE SCALE GENOMIC DNA]</scope>
    <source>
        <strain evidence="1 2">SA3</strain>
    </source>
</reference>
<dbReference type="Proteomes" id="UP000071979">
    <property type="component" value="Unassembled WGS sequence"/>
</dbReference>
<protein>
    <submittedName>
        <fullName evidence="1">Uncharacterized protein</fullName>
    </submittedName>
</protein>
<proteinExistence type="predicted"/>
<name>A0A8E1S120_9GAMM</name>
<sequence>MDALSLLQFCNAVSRRSFSSRLSPQVNGSGIKGTAQSASRLTGIETGGTGTYFVPVRTQLVSSRTRHMFSGTAVTLDQFANNHHSAFALCITDLIRIVGCLCNVAEEYCYPEEVIREHLC</sequence>
<comment type="caution">
    <text evidence="1">The sequence shown here is derived from an EMBL/GenBank/DDBJ whole genome shotgun (WGS) entry which is preliminary data.</text>
</comment>
<gene>
    <name evidence="1" type="ORF">SA3R_07270</name>
</gene>
<evidence type="ECO:0000313" key="1">
    <source>
        <dbReference type="EMBL" id="KTS68493.1"/>
    </source>
</evidence>
<evidence type="ECO:0000313" key="2">
    <source>
        <dbReference type="Proteomes" id="UP000071979"/>
    </source>
</evidence>
<organism evidence="1 2">
    <name type="scientific">Pantoea dispersa</name>
    <dbReference type="NCBI Taxonomy" id="59814"/>
    <lineage>
        <taxon>Bacteria</taxon>
        <taxon>Pseudomonadati</taxon>
        <taxon>Pseudomonadota</taxon>
        <taxon>Gammaproteobacteria</taxon>
        <taxon>Enterobacterales</taxon>
        <taxon>Erwiniaceae</taxon>
        <taxon>Pantoea</taxon>
    </lineage>
</organism>
<dbReference type="EMBL" id="LDSE01000011">
    <property type="protein sequence ID" value="KTS68493.1"/>
    <property type="molecule type" value="Genomic_DNA"/>
</dbReference>